<dbReference type="Proteomes" id="UP000799779">
    <property type="component" value="Unassembled WGS sequence"/>
</dbReference>
<dbReference type="InterPro" id="IPR058925">
    <property type="entry name" value="zf-C2H2_AcuF"/>
</dbReference>
<protein>
    <recommendedName>
        <fullName evidence="2">Oxidoreductase acuF-like C2H2 type zinc-finger domain-containing protein</fullName>
    </recommendedName>
</protein>
<dbReference type="Pfam" id="PF26082">
    <property type="entry name" value="zf-C2H2_AcuF"/>
    <property type="match status" value="1"/>
</dbReference>
<feature type="non-terminal residue" evidence="3">
    <location>
        <position position="508"/>
    </location>
</feature>
<dbReference type="EMBL" id="ML977556">
    <property type="protein sequence ID" value="KAF2007646.1"/>
    <property type="molecule type" value="Genomic_DNA"/>
</dbReference>
<feature type="compositionally biased region" description="Polar residues" evidence="1">
    <location>
        <begin position="105"/>
        <end position="114"/>
    </location>
</feature>
<proteinExistence type="predicted"/>
<feature type="region of interest" description="Disordered" evidence="1">
    <location>
        <begin position="105"/>
        <end position="126"/>
    </location>
</feature>
<evidence type="ECO:0000313" key="4">
    <source>
        <dbReference type="Proteomes" id="UP000799779"/>
    </source>
</evidence>
<gene>
    <name evidence="3" type="ORF">P154DRAFT_419374</name>
</gene>
<keyword evidence="4" id="KW-1185">Reference proteome</keyword>
<name>A0A6A5X447_9PLEO</name>
<sequence length="508" mass="57603">MSPVADQCRTCINNLKSISATLETSERNDERVGSVQVNEELDRFSLWVGNIGALHPPESLLSLEKRLHSAEDVLSHILELLGDLKEVTDELFEIVSGHREGRTSLALSDSTGLTDGNDEEDDMEGEDKELNEETELLEQITSSITRLFRISGVIRQAAPTDVFTKALSRNRYRFNDQFDVAHVGEKFPKLSLPESAWLRKRLGRAITQRRHYLSYIQDHRDRLEVLLSHDENLEATDEAVKSVLPSLVGGLKKPQDSASTRPSTFFTKATSLAPDRITPQMLTAEDESDPDNDARSYTTISRSVDGDPDSATATRIPKLEELRTGKRKEIECPFCFRMKKFKNERAWKRHVFSDIKVYVCTFSGCDSPLFGDINQWFRHELENHRVEYACRLCKGKSYQLQERYIAHTRRQHPEVYQSGGENAVLEMGRKPLDQIPVQDCPCCTDWADRLTMRAESQVWSPQKLGNITTVFPTYFKRHLASHLEQLALFAIPVGSASGDEVKSNAAVE</sequence>
<dbReference type="PANTHER" id="PTHR35391:SF7">
    <property type="entry name" value="C2H2-TYPE DOMAIN-CONTAINING PROTEIN"/>
    <property type="match status" value="1"/>
</dbReference>
<evidence type="ECO:0000313" key="3">
    <source>
        <dbReference type="EMBL" id="KAF2007646.1"/>
    </source>
</evidence>
<accession>A0A6A5X447</accession>
<feature type="region of interest" description="Disordered" evidence="1">
    <location>
        <begin position="277"/>
        <end position="312"/>
    </location>
</feature>
<feature type="compositionally biased region" description="Acidic residues" evidence="1">
    <location>
        <begin position="116"/>
        <end position="126"/>
    </location>
</feature>
<dbReference type="AlphaFoldDB" id="A0A6A5X447"/>
<evidence type="ECO:0000256" key="1">
    <source>
        <dbReference type="SAM" id="MobiDB-lite"/>
    </source>
</evidence>
<organism evidence="3 4">
    <name type="scientific">Amniculicola lignicola CBS 123094</name>
    <dbReference type="NCBI Taxonomy" id="1392246"/>
    <lineage>
        <taxon>Eukaryota</taxon>
        <taxon>Fungi</taxon>
        <taxon>Dikarya</taxon>
        <taxon>Ascomycota</taxon>
        <taxon>Pezizomycotina</taxon>
        <taxon>Dothideomycetes</taxon>
        <taxon>Pleosporomycetidae</taxon>
        <taxon>Pleosporales</taxon>
        <taxon>Amniculicolaceae</taxon>
        <taxon>Amniculicola</taxon>
    </lineage>
</organism>
<feature type="domain" description="Oxidoreductase acuF-like C2H2 type zinc-finger" evidence="2">
    <location>
        <begin position="328"/>
        <end position="355"/>
    </location>
</feature>
<dbReference type="OrthoDB" id="6133115at2759"/>
<dbReference type="PANTHER" id="PTHR35391">
    <property type="entry name" value="C2H2-TYPE DOMAIN-CONTAINING PROTEIN-RELATED"/>
    <property type="match status" value="1"/>
</dbReference>
<evidence type="ECO:0000259" key="2">
    <source>
        <dbReference type="Pfam" id="PF26082"/>
    </source>
</evidence>
<reference evidence="3" key="1">
    <citation type="journal article" date="2020" name="Stud. Mycol.">
        <title>101 Dothideomycetes genomes: a test case for predicting lifestyles and emergence of pathogens.</title>
        <authorList>
            <person name="Haridas S."/>
            <person name="Albert R."/>
            <person name="Binder M."/>
            <person name="Bloem J."/>
            <person name="Labutti K."/>
            <person name="Salamov A."/>
            <person name="Andreopoulos B."/>
            <person name="Baker S."/>
            <person name="Barry K."/>
            <person name="Bills G."/>
            <person name="Bluhm B."/>
            <person name="Cannon C."/>
            <person name="Castanera R."/>
            <person name="Culley D."/>
            <person name="Daum C."/>
            <person name="Ezra D."/>
            <person name="Gonzalez J."/>
            <person name="Henrissat B."/>
            <person name="Kuo A."/>
            <person name="Liang C."/>
            <person name="Lipzen A."/>
            <person name="Lutzoni F."/>
            <person name="Magnuson J."/>
            <person name="Mondo S."/>
            <person name="Nolan M."/>
            <person name="Ohm R."/>
            <person name="Pangilinan J."/>
            <person name="Park H.-J."/>
            <person name="Ramirez L."/>
            <person name="Alfaro M."/>
            <person name="Sun H."/>
            <person name="Tritt A."/>
            <person name="Yoshinaga Y."/>
            <person name="Zwiers L.-H."/>
            <person name="Turgeon B."/>
            <person name="Goodwin S."/>
            <person name="Spatafora J."/>
            <person name="Crous P."/>
            <person name="Grigoriev I."/>
        </authorList>
    </citation>
    <scope>NUCLEOTIDE SEQUENCE</scope>
    <source>
        <strain evidence="3">CBS 123094</strain>
    </source>
</reference>